<dbReference type="EC" id="3.4.13.18" evidence="11"/>
<dbReference type="InterPro" id="IPR001160">
    <property type="entry name" value="Peptidase_M20C"/>
</dbReference>
<keyword evidence="21" id="KW-1185">Reference proteome</keyword>
<evidence type="ECO:0000256" key="18">
    <source>
        <dbReference type="ARBA" id="ARBA00078074"/>
    </source>
</evidence>
<dbReference type="GO" id="GO:0070573">
    <property type="term" value="F:metallodipeptidase activity"/>
    <property type="evidence" value="ECO:0007669"/>
    <property type="project" value="TreeGrafter"/>
</dbReference>
<dbReference type="InterPro" id="IPR002933">
    <property type="entry name" value="Peptidase_M20"/>
</dbReference>
<evidence type="ECO:0000256" key="8">
    <source>
        <dbReference type="ARBA" id="ARBA00023049"/>
    </source>
</evidence>
<dbReference type="STRING" id="1123510.GCA_000620025_01612"/>
<comment type="cofactor">
    <cofactor evidence="2">
        <name>Zn(2+)</name>
        <dbReference type="ChEBI" id="CHEBI:29105"/>
    </cofactor>
</comment>
<dbReference type="EMBL" id="AP018933">
    <property type="protein sequence ID" value="BBG29626.1"/>
    <property type="molecule type" value="Genomic_DNA"/>
</dbReference>
<accession>A0A348HDC4</accession>
<keyword evidence="9" id="KW-0170">Cobalt</keyword>
<evidence type="ECO:0000259" key="19">
    <source>
        <dbReference type="Pfam" id="PF07687"/>
    </source>
</evidence>
<keyword evidence="3" id="KW-0645">Protease</keyword>
<evidence type="ECO:0000256" key="13">
    <source>
        <dbReference type="ARBA" id="ARBA00061423"/>
    </source>
</evidence>
<evidence type="ECO:0000256" key="2">
    <source>
        <dbReference type="ARBA" id="ARBA00001947"/>
    </source>
</evidence>
<dbReference type="InterPro" id="IPR011650">
    <property type="entry name" value="Peptidase_M20_dimer"/>
</dbReference>
<proteinExistence type="inferred from homology"/>
<dbReference type="CDD" id="cd03890">
    <property type="entry name" value="M20_pepD"/>
    <property type="match status" value="1"/>
</dbReference>
<evidence type="ECO:0000256" key="1">
    <source>
        <dbReference type="ARBA" id="ARBA00001941"/>
    </source>
</evidence>
<evidence type="ECO:0000256" key="7">
    <source>
        <dbReference type="ARBA" id="ARBA00022997"/>
    </source>
</evidence>
<evidence type="ECO:0000256" key="15">
    <source>
        <dbReference type="ARBA" id="ARBA00075285"/>
    </source>
</evidence>
<keyword evidence="7" id="KW-0224">Dipeptidase</keyword>
<feature type="domain" description="Peptidase M20 dimerisation" evidence="19">
    <location>
        <begin position="213"/>
        <end position="298"/>
    </location>
</feature>
<evidence type="ECO:0000256" key="11">
    <source>
        <dbReference type="ARBA" id="ARBA00038976"/>
    </source>
</evidence>
<dbReference type="SUPFAM" id="SSF53187">
    <property type="entry name" value="Zn-dependent exopeptidases"/>
    <property type="match status" value="1"/>
</dbReference>
<dbReference type="KEGG" id="zpl:ZBT109_0850"/>
<evidence type="ECO:0000313" key="20">
    <source>
        <dbReference type="EMBL" id="BBG29626.1"/>
    </source>
</evidence>
<dbReference type="Pfam" id="PF01546">
    <property type="entry name" value="Peptidase_M20"/>
    <property type="match status" value="1"/>
</dbReference>
<name>A0A348HDC4_9GAMM</name>
<gene>
    <name evidence="20" type="ORF">ZBT109_0850</name>
</gene>
<keyword evidence="4" id="KW-0479">Metal-binding</keyword>
<dbReference type="Proteomes" id="UP000267342">
    <property type="component" value="Chromosome"/>
</dbReference>
<evidence type="ECO:0000256" key="6">
    <source>
        <dbReference type="ARBA" id="ARBA00022833"/>
    </source>
</evidence>
<reference evidence="20 21" key="1">
    <citation type="submission" date="2018-09" db="EMBL/GenBank/DDBJ databases">
        <title>Zymobacter palmae IAM14233 (=T109) whole genome analysis.</title>
        <authorList>
            <person name="Yanase H."/>
        </authorList>
    </citation>
    <scope>NUCLEOTIDE SEQUENCE [LARGE SCALE GENOMIC DNA]</scope>
    <source>
        <strain evidence="20 21">IAM14233</strain>
    </source>
</reference>
<evidence type="ECO:0000256" key="4">
    <source>
        <dbReference type="ARBA" id="ARBA00022723"/>
    </source>
</evidence>
<keyword evidence="6" id="KW-0862">Zinc</keyword>
<evidence type="ECO:0000256" key="16">
    <source>
        <dbReference type="ARBA" id="ARBA00076004"/>
    </source>
</evidence>
<keyword evidence="5" id="KW-0378">Hydrolase</keyword>
<evidence type="ECO:0000256" key="17">
    <source>
        <dbReference type="ARBA" id="ARBA00077688"/>
    </source>
</evidence>
<dbReference type="FunFam" id="3.40.630.10:FF:000018">
    <property type="entry name" value="Aminoacyl-histidine dipeptidase PepD"/>
    <property type="match status" value="1"/>
</dbReference>
<dbReference type="GO" id="GO:0046872">
    <property type="term" value="F:metal ion binding"/>
    <property type="evidence" value="ECO:0007669"/>
    <property type="project" value="UniProtKB-KW"/>
</dbReference>
<evidence type="ECO:0000313" key="21">
    <source>
        <dbReference type="Proteomes" id="UP000267342"/>
    </source>
</evidence>
<organism evidence="20 21">
    <name type="scientific">Zymobacter palmae</name>
    <dbReference type="NCBI Taxonomy" id="33074"/>
    <lineage>
        <taxon>Bacteria</taxon>
        <taxon>Pseudomonadati</taxon>
        <taxon>Pseudomonadota</taxon>
        <taxon>Gammaproteobacteria</taxon>
        <taxon>Oceanospirillales</taxon>
        <taxon>Halomonadaceae</taxon>
        <taxon>Zymobacter group</taxon>
        <taxon>Zymobacter</taxon>
    </lineage>
</organism>
<dbReference type="PIRSF" id="PIRSF016599">
    <property type="entry name" value="Xaa-His_dipept"/>
    <property type="match status" value="1"/>
</dbReference>
<dbReference type="FunFam" id="3.40.630.10:FF:000015">
    <property type="entry name" value="Aminoacyl-histidine dipeptidase PepD"/>
    <property type="match status" value="1"/>
</dbReference>
<comment type="catalytic activity">
    <reaction evidence="10">
        <text>Hydrolysis of dipeptides, preferentially hydrophobic dipeptides including prolyl amino acids.</text>
        <dbReference type="EC" id="3.4.13.18"/>
    </reaction>
</comment>
<dbReference type="PANTHER" id="PTHR43501:SF1">
    <property type="entry name" value="CYTOSOL NON-SPECIFIC DIPEPTIDASE"/>
    <property type="match status" value="1"/>
</dbReference>
<dbReference type="Gene3D" id="3.40.630.10">
    <property type="entry name" value="Zn peptidases"/>
    <property type="match status" value="2"/>
</dbReference>
<dbReference type="OrthoDB" id="9773892at2"/>
<evidence type="ECO:0000256" key="3">
    <source>
        <dbReference type="ARBA" id="ARBA00022670"/>
    </source>
</evidence>
<dbReference type="PRINTS" id="PR00934">
    <property type="entry name" value="XHISDIPTASE"/>
</dbReference>
<dbReference type="GO" id="GO:0005829">
    <property type="term" value="C:cytosol"/>
    <property type="evidence" value="ECO:0007669"/>
    <property type="project" value="TreeGrafter"/>
</dbReference>
<dbReference type="PANTHER" id="PTHR43501">
    <property type="entry name" value="CYTOSOL NON-SPECIFIC DIPEPTIDASE"/>
    <property type="match status" value="1"/>
</dbReference>
<evidence type="ECO:0000256" key="14">
    <source>
        <dbReference type="ARBA" id="ARBA00071271"/>
    </source>
</evidence>
<dbReference type="GO" id="GO:0006508">
    <property type="term" value="P:proteolysis"/>
    <property type="evidence" value="ECO:0007669"/>
    <property type="project" value="UniProtKB-KW"/>
</dbReference>
<evidence type="ECO:0000256" key="9">
    <source>
        <dbReference type="ARBA" id="ARBA00023285"/>
    </source>
</evidence>
<dbReference type="NCBIfam" id="TIGR01893">
    <property type="entry name" value="aa-his-dipept"/>
    <property type="match status" value="1"/>
</dbReference>
<comment type="similarity">
    <text evidence="13">Belongs to the peptidase M20C family.</text>
</comment>
<dbReference type="RefSeq" id="WP_038279654.1">
    <property type="nucleotide sequence ID" value="NZ_AP018933.1"/>
</dbReference>
<dbReference type="AlphaFoldDB" id="A0A348HDC4"/>
<keyword evidence="8" id="KW-0482">Metalloprotease</keyword>
<evidence type="ECO:0000256" key="10">
    <source>
        <dbReference type="ARBA" id="ARBA00036421"/>
    </source>
</evidence>
<sequence>MTDFAASPNAHLDRLDPPILWKHFRFLCDTPRPSGSETAVIDGIAQWAVARGLETVKDAVGNLLVRKAATPGHEQAPGIVLQGHVDMVAQAAVPHDFQRDPIETEVRDGWLHAKGTTLGADNGIGVAAALAVLEDDTLVHGPLEALFTIGEEVSMEGALALDPEWLNGRYLLNMDAEEWGSVYVGCAGGVHVLLDESLPVLPRKEALRTVQLAVSGLKGGHSGIDIGLQRGNAHVLLARALLAVRESVDELRLVAIEGGTMSNAIPRDAIATIAVPADQVERVAKTLDGLQQVVRAEWAHSDPDATLSLNEAAQPESNALSAEASATLIDLLNALPYGVARWSDELEGVVETSNNIGKLRLAEGQLTLDAMTRSLCDSAALALVARIKAVCRLAGFSPATSNVYPGWTPALKSVLLEQFQQQHDTVLGRPADVRVIHAGLECGLIGAKYPDMDMVAFGPTIRGAHSPDERVDLATVAAFWQLVRGLVERIGRTTPAAR</sequence>
<dbReference type="Pfam" id="PF07687">
    <property type="entry name" value="M20_dimer"/>
    <property type="match status" value="1"/>
</dbReference>
<evidence type="ECO:0000256" key="5">
    <source>
        <dbReference type="ARBA" id="ARBA00022801"/>
    </source>
</evidence>
<evidence type="ECO:0000256" key="12">
    <source>
        <dbReference type="ARBA" id="ARBA00044252"/>
    </source>
</evidence>
<comment type="cofactor">
    <cofactor evidence="1">
        <name>Co(2+)</name>
        <dbReference type="ChEBI" id="CHEBI:48828"/>
    </cofactor>
</comment>
<protein>
    <recommendedName>
        <fullName evidence="14">Cytosol non-specific dipeptidase</fullName>
        <ecNumber evidence="11">3.4.13.18</ecNumber>
    </recommendedName>
    <alternativeName>
        <fullName evidence="17">Aminoacyl-histidine dipeptidase</fullName>
    </alternativeName>
    <alternativeName>
        <fullName evidence="16">Beta-alanyl-histidine dipeptidase</fullName>
    </alternativeName>
    <alternativeName>
        <fullName evidence="15">Carnosinase</fullName>
    </alternativeName>
    <alternativeName>
        <fullName evidence="12">Peptidase D</fullName>
    </alternativeName>
    <alternativeName>
        <fullName evidence="18">Xaa-His dipeptidase</fullName>
    </alternativeName>
</protein>